<dbReference type="PANTHER" id="PTHR11748:SF103">
    <property type="entry name" value="GLYCOLATE OXIDASE SUBUNIT GLCE"/>
    <property type="match status" value="1"/>
</dbReference>
<keyword evidence="5" id="KW-1185">Reference proteome</keyword>
<dbReference type="InParanoid" id="P72842"/>
<reference evidence="4 5" key="1">
    <citation type="journal article" date="1995" name="DNA Res.">
        <title>Sequence analysis of the genome of the unicellular cyanobacterium Synechocystis sp. strain PCC6803. I. Sequence features in the 1 Mb region from map positions 64% to 92% of the genome.</title>
        <authorList>
            <person name="Kaneko T."/>
            <person name="Tanaka A."/>
            <person name="Sato S."/>
            <person name="Kotani H."/>
            <person name="Sazuka T."/>
            <person name="Miyajima N."/>
            <person name="Sugiura M."/>
            <person name="Tabata S."/>
        </authorList>
    </citation>
    <scope>NUCLEOTIDE SEQUENCE [LARGE SCALE GENOMIC DNA]</scope>
    <source>
        <strain evidence="5">ATCC 27184 / PCC 6803 / Kazusa</strain>
    </source>
</reference>
<dbReference type="InterPro" id="IPR016164">
    <property type="entry name" value="FAD-linked_Oxase-like_C"/>
</dbReference>
<keyword evidence="2" id="KW-0274">FAD</keyword>
<evidence type="ECO:0000313" key="4">
    <source>
        <dbReference type="EMBL" id="BAA16857.1"/>
    </source>
</evidence>
<dbReference type="PIR" id="S74706">
    <property type="entry name" value="S74706"/>
</dbReference>
<dbReference type="Gene3D" id="3.30.465.10">
    <property type="match status" value="1"/>
</dbReference>
<gene>
    <name evidence="4" type="primary">glcE</name>
</gene>
<dbReference type="EMBL" id="BA000022">
    <property type="protein sequence ID" value="BAA16857.1"/>
    <property type="molecule type" value="Genomic_DNA"/>
</dbReference>
<evidence type="ECO:0000256" key="1">
    <source>
        <dbReference type="ARBA" id="ARBA00022630"/>
    </source>
</evidence>
<dbReference type="SUPFAM" id="SSF56176">
    <property type="entry name" value="FAD-binding/transporter-associated domain-like"/>
    <property type="match status" value="1"/>
</dbReference>
<accession>P72842</accession>
<dbReference type="InterPro" id="IPR016166">
    <property type="entry name" value="FAD-bd_PCMH"/>
</dbReference>
<dbReference type="PaxDb" id="1148-1651931"/>
<dbReference type="eggNOG" id="COG0277">
    <property type="taxonomic scope" value="Bacteria"/>
</dbReference>
<sequence length="434" mass="47376">MPMAVVSLPFSPQNFPHSSSCSVQDLPPHQQMAIAQALAEPEHAPSHWVAPESQQELQCLLSECDRNNWPVIPCGNQSKLAWGGLAKPVQLLVSSAGLNRIVDHAVADLTVTVEAGVKLKDLQAILQPHQQFLPLNPLYHDQATVGGIMATGCAGPWQQRYGGVRDLVLGFSFVRWDGQLAKAGGRVVKNVAGYDLMKLFVGSYGTLGFISQITFRLYPLPSHSQTVFLTGDTNQLAKLSQALRRSGLAPTAALICSPALVQALNLGEELGLLVRFQNLEPVVQAQIDEVKKLAQTLTLASQSFDNQAESELWQRWENAMAGQGTTETILCKFGLLPAKAADFLQQLPGLGHVQLGNGIGWVRFGQLDREKLNQQRQICQNYGGYVTVLEASPECKKHWDVWGQSGHGLAMMGRLKNQFDPHNTFSPGRFVGGF</sequence>
<reference evidence="4 5" key="2">
    <citation type="journal article" date="1996" name="DNA Res.">
        <title>Sequence analysis of the genome of the unicellular cyanobacterium Synechocystis sp. strain PCC6803. II. Sequence determination of the entire genome and assignment of potential protein-coding regions.</title>
        <authorList>
            <person name="Kaneko T."/>
            <person name="Sato S."/>
            <person name="Kotani H."/>
            <person name="Tanaka A."/>
            <person name="Asamizu E."/>
            <person name="Nakamura Y."/>
            <person name="Miyajima N."/>
            <person name="Hirosawa M."/>
            <person name="Sugiura M."/>
            <person name="Sasamoto S."/>
            <person name="Kimura T."/>
            <person name="Hosouchi T."/>
            <person name="Matsuno A."/>
            <person name="Muraki A."/>
            <person name="Nakazaki N."/>
            <person name="Naruo K."/>
            <person name="Okumura S."/>
            <person name="Shimpo S."/>
            <person name="Takeuchi C."/>
            <person name="Wada T."/>
            <person name="Watanabe A."/>
            <person name="Yamada M."/>
            <person name="Yasuda M."/>
            <person name="Tabata S."/>
        </authorList>
    </citation>
    <scope>NUCLEOTIDE SEQUENCE [LARGE SCALE GENOMIC DNA]</scope>
    <source>
        <strain evidence="5">ATCC 27184 / PCC 6803 / Kazusa</strain>
    </source>
</reference>
<evidence type="ECO:0000259" key="3">
    <source>
        <dbReference type="PROSITE" id="PS51387"/>
    </source>
</evidence>
<dbReference type="GO" id="GO:0071949">
    <property type="term" value="F:FAD binding"/>
    <property type="evidence" value="ECO:0007669"/>
    <property type="project" value="InterPro"/>
</dbReference>
<dbReference type="Pfam" id="PF01565">
    <property type="entry name" value="FAD_binding_4"/>
    <property type="match status" value="1"/>
</dbReference>
<name>P72842_SYNY3</name>
<dbReference type="InterPro" id="IPR036318">
    <property type="entry name" value="FAD-bd_PCMH-like_sf"/>
</dbReference>
<protein>
    <submittedName>
        <fullName evidence="4">Glycolate oxidase subunit GlcE</fullName>
    </submittedName>
</protein>
<dbReference type="SUPFAM" id="SSF55103">
    <property type="entry name" value="FAD-linked oxidases, C-terminal domain"/>
    <property type="match status" value="1"/>
</dbReference>
<dbReference type="PROSITE" id="PS51387">
    <property type="entry name" value="FAD_PCMH"/>
    <property type="match status" value="1"/>
</dbReference>
<dbReference type="EnsemblBacteria" id="BAA16857">
    <property type="protein sequence ID" value="BAA16857"/>
    <property type="gene ID" value="BAA16857"/>
</dbReference>
<dbReference type="InterPro" id="IPR006094">
    <property type="entry name" value="Oxid_FAD_bind_N"/>
</dbReference>
<evidence type="ECO:0000256" key="2">
    <source>
        <dbReference type="ARBA" id="ARBA00022827"/>
    </source>
</evidence>
<dbReference type="STRING" id="1148.gene:10497715"/>
<dbReference type="Proteomes" id="UP000001425">
    <property type="component" value="Chromosome"/>
</dbReference>
<dbReference type="PANTHER" id="PTHR11748">
    <property type="entry name" value="D-LACTATE DEHYDROGENASE"/>
    <property type="match status" value="1"/>
</dbReference>
<dbReference type="GO" id="GO:0003824">
    <property type="term" value="F:catalytic activity"/>
    <property type="evidence" value="ECO:0007669"/>
    <property type="project" value="InterPro"/>
</dbReference>
<dbReference type="KEGG" id="syn:sll1189"/>
<dbReference type="InterPro" id="IPR016169">
    <property type="entry name" value="FAD-bd_PCMH_sub2"/>
</dbReference>
<dbReference type="IntAct" id="P72842">
    <property type="interactions" value="2"/>
</dbReference>
<keyword evidence="1" id="KW-0285">Flavoprotein</keyword>
<evidence type="ECO:0000313" key="5">
    <source>
        <dbReference type="Proteomes" id="UP000001425"/>
    </source>
</evidence>
<organism evidence="4 5">
    <name type="scientific">Synechocystis sp. (strain ATCC 27184 / PCC 6803 / Kazusa)</name>
    <dbReference type="NCBI Taxonomy" id="1111708"/>
    <lineage>
        <taxon>Bacteria</taxon>
        <taxon>Bacillati</taxon>
        <taxon>Cyanobacteriota</taxon>
        <taxon>Cyanophyceae</taxon>
        <taxon>Synechococcales</taxon>
        <taxon>Merismopediaceae</taxon>
        <taxon>Synechocystis</taxon>
    </lineage>
</organism>
<proteinExistence type="predicted"/>
<dbReference type="AlphaFoldDB" id="P72842"/>
<feature type="domain" description="FAD-binding PCMH-type" evidence="3">
    <location>
        <begin position="41"/>
        <end position="220"/>
    </location>
</feature>
<dbReference type="PhylomeDB" id="P72842"/>